<name>A0ABW3LUQ9_9GAMM</name>
<dbReference type="EMBL" id="JBHTKN010000004">
    <property type="protein sequence ID" value="MFD1042167.1"/>
    <property type="molecule type" value="Genomic_DNA"/>
</dbReference>
<feature type="region of interest" description="Disordered" evidence="1">
    <location>
        <begin position="303"/>
        <end position="334"/>
    </location>
</feature>
<protein>
    <recommendedName>
        <fullName evidence="5">Porin</fullName>
    </recommendedName>
</protein>
<reference evidence="4" key="1">
    <citation type="journal article" date="2019" name="Int. J. Syst. Evol. Microbiol.">
        <title>The Global Catalogue of Microorganisms (GCM) 10K type strain sequencing project: providing services to taxonomists for standard genome sequencing and annotation.</title>
        <authorList>
            <consortium name="The Broad Institute Genomics Platform"/>
            <consortium name="The Broad Institute Genome Sequencing Center for Infectious Disease"/>
            <person name="Wu L."/>
            <person name="Ma J."/>
        </authorList>
    </citation>
    <scope>NUCLEOTIDE SEQUENCE [LARGE SCALE GENOMIC DNA]</scope>
    <source>
        <strain evidence="4">CCUG 55854</strain>
    </source>
</reference>
<evidence type="ECO:0008006" key="5">
    <source>
        <dbReference type="Google" id="ProtNLM"/>
    </source>
</evidence>
<dbReference type="SUPFAM" id="SSF56935">
    <property type="entry name" value="Porins"/>
    <property type="match status" value="1"/>
</dbReference>
<organism evidence="3 4">
    <name type="scientific">Pseudoxanthomonas kaohsiungensis</name>
    <dbReference type="NCBI Taxonomy" id="283923"/>
    <lineage>
        <taxon>Bacteria</taxon>
        <taxon>Pseudomonadati</taxon>
        <taxon>Pseudomonadota</taxon>
        <taxon>Gammaproteobacteria</taxon>
        <taxon>Lysobacterales</taxon>
        <taxon>Lysobacteraceae</taxon>
        <taxon>Pseudoxanthomonas</taxon>
    </lineage>
</organism>
<proteinExistence type="predicted"/>
<feature type="signal peptide" evidence="2">
    <location>
        <begin position="1"/>
        <end position="19"/>
    </location>
</feature>
<sequence>MTGLSAVAAVLAAIPAAAAAVEPLDTFSVSIGGYVTRFDTRVRADGELFGGTTIDLSRDLGLDKDDMIGFLGVSWRPFARHEVGLLYFQNGVDSEKRLERDIVFEDHLYQTAATVRGRYDVDAVAAYYTWWGFSEENWALGPRLGLTWYRIELGIELEADVNGDPVGSGALEDSVSADLPAPTLGAAWRWTPAEDWRIVADAGWFSTEINDIDGSITYARAGVEWHPWARFGVLVDYTLSNIDARTERDAFTGLLEMQQRAAPGPALPVLRPARRRHSGNGRAPGGGLIAWRARFAGVPARPAAGACRLPPPNRAKPCPSSRTSNGSRAIRSWA</sequence>
<accession>A0ABW3LUQ9</accession>
<feature type="chain" id="PRO_5046440094" description="Porin" evidence="2">
    <location>
        <begin position="20"/>
        <end position="334"/>
    </location>
</feature>
<evidence type="ECO:0000256" key="1">
    <source>
        <dbReference type="SAM" id="MobiDB-lite"/>
    </source>
</evidence>
<gene>
    <name evidence="3" type="ORF">ACFQ2N_07390</name>
</gene>
<evidence type="ECO:0000313" key="4">
    <source>
        <dbReference type="Proteomes" id="UP001597033"/>
    </source>
</evidence>
<evidence type="ECO:0000256" key="2">
    <source>
        <dbReference type="SAM" id="SignalP"/>
    </source>
</evidence>
<dbReference type="RefSeq" id="WP_162375902.1">
    <property type="nucleotide sequence ID" value="NZ_JBHTKN010000004.1"/>
</dbReference>
<evidence type="ECO:0000313" key="3">
    <source>
        <dbReference type="EMBL" id="MFD1042167.1"/>
    </source>
</evidence>
<dbReference type="Proteomes" id="UP001597033">
    <property type="component" value="Unassembled WGS sequence"/>
</dbReference>
<keyword evidence="4" id="KW-1185">Reference proteome</keyword>
<keyword evidence="2" id="KW-0732">Signal</keyword>
<comment type="caution">
    <text evidence="3">The sequence shown here is derived from an EMBL/GenBank/DDBJ whole genome shotgun (WGS) entry which is preliminary data.</text>
</comment>